<evidence type="ECO:0000259" key="1">
    <source>
        <dbReference type="Pfam" id="PF01266"/>
    </source>
</evidence>
<gene>
    <name evidence="2" type="ORF">GCM10010978_27530</name>
</gene>
<dbReference type="Gene3D" id="3.30.9.10">
    <property type="entry name" value="D-Amino Acid Oxidase, subunit A, domain 2"/>
    <property type="match status" value="1"/>
</dbReference>
<organism evidence="2 3">
    <name type="scientific">Compostibacillus humi</name>
    <dbReference type="NCBI Taxonomy" id="1245525"/>
    <lineage>
        <taxon>Bacteria</taxon>
        <taxon>Bacillati</taxon>
        <taxon>Bacillota</taxon>
        <taxon>Bacilli</taxon>
        <taxon>Bacillales</taxon>
        <taxon>Bacillaceae</taxon>
        <taxon>Compostibacillus</taxon>
    </lineage>
</organism>
<dbReference type="EMBL" id="BMEV01000065">
    <property type="protein sequence ID" value="GFZ85978.1"/>
    <property type="molecule type" value="Genomic_DNA"/>
</dbReference>
<name>A0A8J2XA07_9BACI</name>
<feature type="domain" description="FAD dependent oxidoreductase" evidence="1">
    <location>
        <begin position="27"/>
        <end position="383"/>
    </location>
</feature>
<evidence type="ECO:0000313" key="3">
    <source>
        <dbReference type="Proteomes" id="UP000602050"/>
    </source>
</evidence>
<dbReference type="AlphaFoldDB" id="A0A8J2XA07"/>
<keyword evidence="3" id="KW-1185">Reference proteome</keyword>
<reference evidence="2" key="1">
    <citation type="journal article" date="2014" name="Int. J. Syst. Evol. Microbiol.">
        <title>Complete genome sequence of Corynebacterium casei LMG S-19264T (=DSM 44701T), isolated from a smear-ripened cheese.</title>
        <authorList>
            <consortium name="US DOE Joint Genome Institute (JGI-PGF)"/>
            <person name="Walter F."/>
            <person name="Albersmeier A."/>
            <person name="Kalinowski J."/>
            <person name="Ruckert C."/>
        </authorList>
    </citation>
    <scope>NUCLEOTIDE SEQUENCE</scope>
    <source>
        <strain evidence="2">CGMCC 1.12360</strain>
    </source>
</reference>
<accession>A0A8J2XA07</accession>
<reference evidence="2" key="2">
    <citation type="submission" date="2020-09" db="EMBL/GenBank/DDBJ databases">
        <authorList>
            <person name="Sun Q."/>
            <person name="Zhou Y."/>
        </authorList>
    </citation>
    <scope>NUCLEOTIDE SEQUENCE</scope>
    <source>
        <strain evidence="2">CGMCC 1.12360</strain>
    </source>
</reference>
<dbReference type="PANTHER" id="PTHR13847">
    <property type="entry name" value="SARCOSINE DEHYDROGENASE-RELATED"/>
    <property type="match status" value="1"/>
</dbReference>
<dbReference type="Pfam" id="PF01266">
    <property type="entry name" value="DAO"/>
    <property type="match status" value="1"/>
</dbReference>
<protein>
    <submittedName>
        <fullName evidence="2">Oxidoreductase</fullName>
    </submittedName>
</protein>
<dbReference type="Gene3D" id="3.50.50.60">
    <property type="entry name" value="FAD/NAD(P)-binding domain"/>
    <property type="match status" value="1"/>
</dbReference>
<dbReference type="GO" id="GO:0005737">
    <property type="term" value="C:cytoplasm"/>
    <property type="evidence" value="ECO:0007669"/>
    <property type="project" value="TreeGrafter"/>
</dbReference>
<dbReference type="RefSeq" id="WP_188392998.1">
    <property type="nucleotide sequence ID" value="NZ_BMEV01000065.1"/>
</dbReference>
<dbReference type="SUPFAM" id="SSF51905">
    <property type="entry name" value="FAD/NAD(P)-binding domain"/>
    <property type="match status" value="1"/>
</dbReference>
<proteinExistence type="predicted"/>
<comment type="caution">
    <text evidence="2">The sequence shown here is derived from an EMBL/GenBank/DDBJ whole genome shotgun (WGS) entry which is preliminary data.</text>
</comment>
<dbReference type="Proteomes" id="UP000602050">
    <property type="component" value="Unassembled WGS sequence"/>
</dbReference>
<sequence>MEQLSLWEATANKRTDFPQLEGEHFCDVVIIGGGYSGLSTSYHLQEKNCNTIVLEQNRIGSGASGRNGGEVLTGYLGSMQEWAKKKGLEEAKQMWQMSLDSIDLIESIIKKHEIDCAFVRNGSLYAAYKPSHLEAMKKEQEFMAKYLNYEHMHIVEKEDLQEELNTNFYHGASVDAKSAHFHPLNYALGLGNAVHQMGGKIFEHSKALRIERKAGGKVIVLTEKGRVIAEDIVIVTNAYSGDLHDRIKRSIVPVESIMIATEPLPTEVLEDVIKKNRAVSDSKRLLYYFRRTADNRLAFGGSGRASTKRDQENLFHNLRLGMIEVFPQLKDAKIDYEWGGKVGFTKSMLPYIGQLEDGTYFGFGYGGHGAAMASLFGKLIAQMILKEADINNPLIVKSLKPIPFHSQHARAVGILKFYKKLQDRIS</sequence>
<dbReference type="InterPro" id="IPR036188">
    <property type="entry name" value="FAD/NAD-bd_sf"/>
</dbReference>
<evidence type="ECO:0000313" key="2">
    <source>
        <dbReference type="EMBL" id="GFZ85978.1"/>
    </source>
</evidence>
<dbReference type="InterPro" id="IPR006076">
    <property type="entry name" value="FAD-dep_OxRdtase"/>
</dbReference>
<dbReference type="PANTHER" id="PTHR13847:SF281">
    <property type="entry name" value="FAD DEPENDENT OXIDOREDUCTASE DOMAIN-CONTAINING PROTEIN"/>
    <property type="match status" value="1"/>
</dbReference>